<feature type="compositionally biased region" description="Low complexity" evidence="6">
    <location>
        <begin position="410"/>
        <end position="424"/>
    </location>
</feature>
<evidence type="ECO:0000256" key="1">
    <source>
        <dbReference type="ARBA" id="ARBA00022679"/>
    </source>
</evidence>
<dbReference type="EMBL" id="CP089982">
    <property type="protein sequence ID" value="WXB00153.1"/>
    <property type="molecule type" value="Genomic_DNA"/>
</dbReference>
<evidence type="ECO:0000256" key="7">
    <source>
        <dbReference type="SAM" id="Phobius"/>
    </source>
</evidence>
<evidence type="ECO:0000313" key="10">
    <source>
        <dbReference type="Proteomes" id="UP001379533"/>
    </source>
</evidence>
<dbReference type="SUPFAM" id="SSF56112">
    <property type="entry name" value="Protein kinase-like (PK-like)"/>
    <property type="match status" value="1"/>
</dbReference>
<evidence type="ECO:0000259" key="8">
    <source>
        <dbReference type="PROSITE" id="PS50011"/>
    </source>
</evidence>
<dbReference type="SMART" id="SM00220">
    <property type="entry name" value="S_TKc"/>
    <property type="match status" value="1"/>
</dbReference>
<feature type="region of interest" description="Disordered" evidence="6">
    <location>
        <begin position="394"/>
        <end position="465"/>
    </location>
</feature>
<proteinExistence type="predicted"/>
<keyword evidence="7" id="KW-1133">Transmembrane helix</keyword>
<evidence type="ECO:0000256" key="4">
    <source>
        <dbReference type="ARBA" id="ARBA00022840"/>
    </source>
</evidence>
<dbReference type="Pfam" id="PF00069">
    <property type="entry name" value="Pkinase"/>
    <property type="match status" value="1"/>
</dbReference>
<feature type="binding site" evidence="5">
    <location>
        <position position="55"/>
    </location>
    <ligand>
        <name>ATP</name>
        <dbReference type="ChEBI" id="CHEBI:30616"/>
    </ligand>
</feature>
<feature type="domain" description="Protein kinase" evidence="8">
    <location>
        <begin position="27"/>
        <end position="288"/>
    </location>
</feature>
<dbReference type="InterPro" id="IPR017441">
    <property type="entry name" value="Protein_kinase_ATP_BS"/>
</dbReference>
<evidence type="ECO:0000256" key="5">
    <source>
        <dbReference type="PROSITE-ProRule" id="PRU10141"/>
    </source>
</evidence>
<dbReference type="RefSeq" id="WP_394850795.1">
    <property type="nucleotide sequence ID" value="NZ_CP089982.1"/>
</dbReference>
<dbReference type="InterPro" id="IPR011009">
    <property type="entry name" value="Kinase-like_dom_sf"/>
</dbReference>
<dbReference type="CDD" id="cd14014">
    <property type="entry name" value="STKc_PknB_like"/>
    <property type="match status" value="1"/>
</dbReference>
<evidence type="ECO:0000256" key="3">
    <source>
        <dbReference type="ARBA" id="ARBA00022777"/>
    </source>
</evidence>
<name>A0ABZ2KND1_9BACT</name>
<feature type="compositionally biased region" description="Pro residues" evidence="6">
    <location>
        <begin position="394"/>
        <end position="409"/>
    </location>
</feature>
<keyword evidence="2 5" id="KW-0547">Nucleotide-binding</keyword>
<dbReference type="PANTHER" id="PTHR43289:SF34">
    <property type="entry name" value="SERINE_THREONINE-PROTEIN KINASE YBDM-RELATED"/>
    <property type="match status" value="1"/>
</dbReference>
<gene>
    <name evidence="9" type="ORF">LZC95_25475</name>
</gene>
<dbReference type="InterPro" id="IPR008271">
    <property type="entry name" value="Ser/Thr_kinase_AS"/>
</dbReference>
<feature type="transmembrane region" description="Helical" evidence="7">
    <location>
        <begin position="367"/>
        <end position="388"/>
    </location>
</feature>
<keyword evidence="1" id="KW-0808">Transferase</keyword>
<dbReference type="Proteomes" id="UP001379533">
    <property type="component" value="Chromosome"/>
</dbReference>
<keyword evidence="3 9" id="KW-0418">Kinase</keyword>
<feature type="compositionally biased region" description="Basic and acidic residues" evidence="6">
    <location>
        <begin position="450"/>
        <end position="465"/>
    </location>
</feature>
<keyword evidence="10" id="KW-1185">Reference proteome</keyword>
<dbReference type="Gene3D" id="3.30.200.20">
    <property type="entry name" value="Phosphorylase Kinase, domain 1"/>
    <property type="match status" value="1"/>
</dbReference>
<evidence type="ECO:0000256" key="2">
    <source>
        <dbReference type="ARBA" id="ARBA00022741"/>
    </source>
</evidence>
<keyword evidence="7" id="KW-0812">Transmembrane</keyword>
<dbReference type="PROSITE" id="PS00107">
    <property type="entry name" value="PROTEIN_KINASE_ATP"/>
    <property type="match status" value="1"/>
</dbReference>
<dbReference type="InterPro" id="IPR000719">
    <property type="entry name" value="Prot_kinase_dom"/>
</dbReference>
<protein>
    <submittedName>
        <fullName evidence="9">Protein kinase</fullName>
    </submittedName>
</protein>
<sequence>MQAEANLDQTVLDIVDARVGTVIRNKWHVDALLGTGGMAAVYAATHRNGNRVALKVLHLQLSIDQALSKRFKREGYAANAVQHPGVVRVLDDDVTEDGAAFLVMELLDGETAAHRAERLGGRLPVQDVLTIIDGVLDILGTAHGGGIVHRDIKPENIFFTRDRTVKLFDFGIARLRNSGGPVSHTATAMGTPAFMPPEQALGHMDKVDALSDVWATGATMYTLLSGRLVHEYETANEVLIAAATRSALSLAEVAPDVAPEIVEVVDRALSYDKARRWSSAKAMQHALRAAEESLSSSWGRISLVAAEASGSHPRISRVSVPGVPWRDTLSHVLRPPFGQEGQEMADTTGAELSVSVAKPAAPKLRGWVVAATSGLLVALALVGSFVVMGKMRPPPTPSVAVETPPPPAPVSASEPEPPASSETPVDLELSNPSPAATGKGGATHKSRKPPPREPPREKTWLDRRK</sequence>
<organism evidence="9 10">
    <name type="scientific">Pendulispora brunnea</name>
    <dbReference type="NCBI Taxonomy" id="2905690"/>
    <lineage>
        <taxon>Bacteria</taxon>
        <taxon>Pseudomonadati</taxon>
        <taxon>Myxococcota</taxon>
        <taxon>Myxococcia</taxon>
        <taxon>Myxococcales</taxon>
        <taxon>Sorangiineae</taxon>
        <taxon>Pendulisporaceae</taxon>
        <taxon>Pendulispora</taxon>
    </lineage>
</organism>
<dbReference type="PROSITE" id="PS50011">
    <property type="entry name" value="PROTEIN_KINASE_DOM"/>
    <property type="match status" value="1"/>
</dbReference>
<reference evidence="9 10" key="1">
    <citation type="submission" date="2021-12" db="EMBL/GenBank/DDBJ databases">
        <title>Discovery of the Pendulisporaceae a myxobacterial family with distinct sporulation behavior and unique specialized metabolism.</title>
        <authorList>
            <person name="Garcia R."/>
            <person name="Popoff A."/>
            <person name="Bader C.D."/>
            <person name="Loehr J."/>
            <person name="Walesch S."/>
            <person name="Walt C."/>
            <person name="Boldt J."/>
            <person name="Bunk B."/>
            <person name="Haeckl F.J.F.P.J."/>
            <person name="Gunesch A.P."/>
            <person name="Birkelbach J."/>
            <person name="Nuebel U."/>
            <person name="Pietschmann T."/>
            <person name="Bach T."/>
            <person name="Mueller R."/>
        </authorList>
    </citation>
    <scope>NUCLEOTIDE SEQUENCE [LARGE SCALE GENOMIC DNA]</scope>
    <source>
        <strain evidence="9 10">MSr12523</strain>
    </source>
</reference>
<keyword evidence="7" id="KW-0472">Membrane</keyword>
<dbReference type="PANTHER" id="PTHR43289">
    <property type="entry name" value="MITOGEN-ACTIVATED PROTEIN KINASE KINASE KINASE 20-RELATED"/>
    <property type="match status" value="1"/>
</dbReference>
<keyword evidence="4 5" id="KW-0067">ATP-binding</keyword>
<dbReference type="Gene3D" id="1.10.510.10">
    <property type="entry name" value="Transferase(Phosphotransferase) domain 1"/>
    <property type="match status" value="1"/>
</dbReference>
<dbReference type="GO" id="GO:0016301">
    <property type="term" value="F:kinase activity"/>
    <property type="evidence" value="ECO:0007669"/>
    <property type="project" value="UniProtKB-KW"/>
</dbReference>
<accession>A0ABZ2KND1</accession>
<evidence type="ECO:0000313" key="9">
    <source>
        <dbReference type="EMBL" id="WXB00153.1"/>
    </source>
</evidence>
<dbReference type="PROSITE" id="PS00108">
    <property type="entry name" value="PROTEIN_KINASE_ST"/>
    <property type="match status" value="1"/>
</dbReference>
<evidence type="ECO:0000256" key="6">
    <source>
        <dbReference type="SAM" id="MobiDB-lite"/>
    </source>
</evidence>